<evidence type="ECO:0000256" key="3">
    <source>
        <dbReference type="ARBA" id="ARBA00023125"/>
    </source>
</evidence>
<dbReference type="PROSITE" id="PS50931">
    <property type="entry name" value="HTH_LYSR"/>
    <property type="match status" value="1"/>
</dbReference>
<dbReference type="GO" id="GO:0003700">
    <property type="term" value="F:DNA-binding transcription factor activity"/>
    <property type="evidence" value="ECO:0007669"/>
    <property type="project" value="InterPro"/>
</dbReference>
<dbReference type="InterPro" id="IPR036390">
    <property type="entry name" value="WH_DNA-bd_sf"/>
</dbReference>
<evidence type="ECO:0000256" key="4">
    <source>
        <dbReference type="ARBA" id="ARBA00023163"/>
    </source>
</evidence>
<dbReference type="RefSeq" id="WP_190475711.1">
    <property type="nucleotide sequence ID" value="NZ_JACJPW010000204.1"/>
</dbReference>
<comment type="similarity">
    <text evidence="1">Belongs to the LysR transcriptional regulatory family.</text>
</comment>
<dbReference type="GO" id="GO:0003677">
    <property type="term" value="F:DNA binding"/>
    <property type="evidence" value="ECO:0007669"/>
    <property type="project" value="UniProtKB-KW"/>
</dbReference>
<evidence type="ECO:0000256" key="1">
    <source>
        <dbReference type="ARBA" id="ARBA00009437"/>
    </source>
</evidence>
<evidence type="ECO:0000259" key="5">
    <source>
        <dbReference type="PROSITE" id="PS50931"/>
    </source>
</evidence>
<dbReference type="InterPro" id="IPR005119">
    <property type="entry name" value="LysR_subst-bd"/>
</dbReference>
<feature type="domain" description="HTH lysR-type" evidence="5">
    <location>
        <begin position="9"/>
        <end position="66"/>
    </location>
</feature>
<dbReference type="InterPro" id="IPR036388">
    <property type="entry name" value="WH-like_DNA-bd_sf"/>
</dbReference>
<reference evidence="6" key="2">
    <citation type="submission" date="2020-08" db="EMBL/GenBank/DDBJ databases">
        <authorList>
            <person name="Chen M."/>
            <person name="Teng W."/>
            <person name="Zhao L."/>
            <person name="Hu C."/>
            <person name="Zhou Y."/>
            <person name="Han B."/>
            <person name="Song L."/>
            <person name="Shu W."/>
        </authorList>
    </citation>
    <scope>NUCLEOTIDE SEQUENCE</scope>
    <source>
        <strain evidence="6">FACHB-1375</strain>
    </source>
</reference>
<dbReference type="PANTHER" id="PTHR30118:SF15">
    <property type="entry name" value="TRANSCRIPTIONAL REGULATORY PROTEIN"/>
    <property type="match status" value="1"/>
</dbReference>
<keyword evidence="4" id="KW-0804">Transcription</keyword>
<dbReference type="Proteomes" id="UP000641646">
    <property type="component" value="Unassembled WGS sequence"/>
</dbReference>
<protein>
    <submittedName>
        <fullName evidence="6">LysR family transcriptional regulator</fullName>
    </submittedName>
</protein>
<comment type="caution">
    <text evidence="6">The sequence shown here is derived from an EMBL/GenBank/DDBJ whole genome shotgun (WGS) entry which is preliminary data.</text>
</comment>
<dbReference type="PANTHER" id="PTHR30118">
    <property type="entry name" value="HTH-TYPE TRANSCRIPTIONAL REGULATOR LEUO-RELATED"/>
    <property type="match status" value="1"/>
</dbReference>
<dbReference type="SUPFAM" id="SSF46785">
    <property type="entry name" value="Winged helix' DNA-binding domain"/>
    <property type="match status" value="1"/>
</dbReference>
<dbReference type="PRINTS" id="PR00039">
    <property type="entry name" value="HTHLYSR"/>
</dbReference>
<keyword evidence="7" id="KW-1185">Reference proteome</keyword>
<evidence type="ECO:0000313" key="7">
    <source>
        <dbReference type="Proteomes" id="UP000641646"/>
    </source>
</evidence>
<dbReference type="Pfam" id="PF03466">
    <property type="entry name" value="LysR_substrate"/>
    <property type="match status" value="1"/>
</dbReference>
<keyword evidence="3" id="KW-0238">DNA-binding</keyword>
<dbReference type="AlphaFoldDB" id="A0A926VM87"/>
<dbReference type="SUPFAM" id="SSF53850">
    <property type="entry name" value="Periplasmic binding protein-like II"/>
    <property type="match status" value="1"/>
</dbReference>
<dbReference type="InterPro" id="IPR000847">
    <property type="entry name" value="LysR_HTH_N"/>
</dbReference>
<sequence length="305" mass="33971">MKSIDLGTIDLNLLVAFEALFEERSVTAAARRLYLGQPAMSAALGRLRSLFKDELFIRIGAKMEPTSKCKALAPGILLALQQIRQTIEFNRSFNPASSQRSFAIGSSDSVSYVLMPKLWEICQQTAPGINLRLMAFEKDNVKEMLEQGIIDVALGVFPNPPQQTSIEPLFQERFIGIARQGHPALIDGSISRETFVSLPHALFTMRRDATGEIDKLLARYHLQRRVALTISHALAIPEIVSKSNLVAAIPSRLAKSFISLCPLQIFEVPLETEPWTVSLLWSKLVDKDLANSWLRQTIKTVCQAI</sequence>
<reference evidence="6" key="1">
    <citation type="journal article" date="2015" name="ISME J.">
        <title>Draft Genome Sequence of Streptomyces incarnatus NRRL8089, which Produces the Nucleoside Antibiotic Sinefungin.</title>
        <authorList>
            <person name="Oshima K."/>
            <person name="Hattori M."/>
            <person name="Shimizu H."/>
            <person name="Fukuda K."/>
            <person name="Nemoto M."/>
            <person name="Inagaki K."/>
            <person name="Tamura T."/>
        </authorList>
    </citation>
    <scope>NUCLEOTIDE SEQUENCE</scope>
    <source>
        <strain evidence="6">FACHB-1375</strain>
    </source>
</reference>
<dbReference type="Gene3D" id="3.40.190.10">
    <property type="entry name" value="Periplasmic binding protein-like II"/>
    <property type="match status" value="2"/>
</dbReference>
<dbReference type="CDD" id="cd08417">
    <property type="entry name" value="PBP2_Nitroaromatics_like"/>
    <property type="match status" value="1"/>
</dbReference>
<name>A0A926VM87_9CYAN</name>
<organism evidence="6 7">
    <name type="scientific">Aerosakkonema funiforme FACHB-1375</name>
    <dbReference type="NCBI Taxonomy" id="2949571"/>
    <lineage>
        <taxon>Bacteria</taxon>
        <taxon>Bacillati</taxon>
        <taxon>Cyanobacteriota</taxon>
        <taxon>Cyanophyceae</taxon>
        <taxon>Oscillatoriophycideae</taxon>
        <taxon>Aerosakkonematales</taxon>
        <taxon>Aerosakkonemataceae</taxon>
        <taxon>Aerosakkonema</taxon>
    </lineage>
</organism>
<gene>
    <name evidence="6" type="ORF">H6G03_36050</name>
</gene>
<dbReference type="Gene3D" id="1.10.10.10">
    <property type="entry name" value="Winged helix-like DNA-binding domain superfamily/Winged helix DNA-binding domain"/>
    <property type="match status" value="1"/>
</dbReference>
<evidence type="ECO:0000313" key="6">
    <source>
        <dbReference type="EMBL" id="MBD2186406.1"/>
    </source>
</evidence>
<dbReference type="InterPro" id="IPR050389">
    <property type="entry name" value="LysR-type_TF"/>
</dbReference>
<keyword evidence="2" id="KW-0805">Transcription regulation</keyword>
<proteinExistence type="inferred from homology"/>
<dbReference type="EMBL" id="JACJPW010000204">
    <property type="protein sequence ID" value="MBD2186406.1"/>
    <property type="molecule type" value="Genomic_DNA"/>
</dbReference>
<dbReference type="Pfam" id="PF00126">
    <property type="entry name" value="HTH_1"/>
    <property type="match status" value="1"/>
</dbReference>
<dbReference type="InterPro" id="IPR037402">
    <property type="entry name" value="YidZ_PBP2"/>
</dbReference>
<evidence type="ECO:0000256" key="2">
    <source>
        <dbReference type="ARBA" id="ARBA00023015"/>
    </source>
</evidence>
<accession>A0A926VM87</accession>